<gene>
    <name evidence="1" type="ORF">HrrSp1_585</name>
</gene>
<evidence type="ECO:0000313" key="1">
    <source>
        <dbReference type="EMBL" id="QIR31278.1"/>
    </source>
</evidence>
<protein>
    <submittedName>
        <fullName evidence="1">Putative CxxC motif protein</fullName>
    </submittedName>
</protein>
<sequence length="222" mass="26649">MTWRDYPEDWMGNPDGRDYHYRFHANDEEAWKRVRKARWMGRWFELYPRDMKHLRVKLPHVTLKTYDHKGHIEGMAKYSCSPNWQVVPYSRGKWEMKHGSRGGSKLRCEEYTGEKWGTVTVEFTVEATPKEIREAYENGVNEAEIEDSIRNGLHWAVEERIDELREEEARYQNEVCDHDHVVKVKGRSFPFAYCEDCQKDWEDEMEFQEEYLNDELTLVGSV</sequence>
<dbReference type="Proteomes" id="UP000501054">
    <property type="component" value="Segment"/>
</dbReference>
<evidence type="ECO:0000313" key="2">
    <source>
        <dbReference type="Proteomes" id="UP000501054"/>
    </source>
</evidence>
<dbReference type="EMBL" id="MN901521">
    <property type="protein sequence ID" value="QIR31278.1"/>
    <property type="molecule type" value="Genomic_DNA"/>
</dbReference>
<keyword evidence="2" id="KW-1185">Reference proteome</keyword>
<organism evidence="1 2">
    <name type="scientific">Halorubrum virus Serpecor1</name>
    <dbReference type="NCBI Taxonomy" id="2721757"/>
    <lineage>
        <taxon>Viruses</taxon>
        <taxon>Duplodnaviria</taxon>
        <taxon>Heunggongvirae</taxon>
        <taxon>Uroviricota</taxon>
        <taxon>Caudoviricetes</taxon>
        <taxon>Thumleimavirales</taxon>
        <taxon>Hafunaviridae</taxon>
        <taxon>Haloferacalesvirus</taxon>
        <taxon>Haloferacalesvirus serpentinense</taxon>
        <taxon>Haloferacalesvirus Serpecor1</taxon>
    </lineage>
</organism>
<name>A0A6G9RY43_9CAUD</name>
<accession>A0A6G9RY43</accession>
<proteinExistence type="predicted"/>
<reference evidence="1 2" key="1">
    <citation type="journal article" date="2020" name="Genes (Basel)">
        <title>Comparative Genomics of Two New HF1-like Haloviruses.</title>
        <authorList>
            <person name="Dyall-Smith M."/>
            <person name="Tang S.L."/>
            <person name="Russ B."/>
            <person name="Chiang P.W."/>
            <person name="Pfeiffer F."/>
        </authorList>
    </citation>
    <scope>NUCLEOTIDE SEQUENCE [LARGE SCALE GENOMIC DNA]</scope>
</reference>